<evidence type="ECO:0000313" key="3">
    <source>
        <dbReference type="EMBL" id="CAG7872668.1"/>
    </source>
</evidence>
<gene>
    <name evidence="3" type="ORF">BRAPAZ1V2_A06P49080.2</name>
</gene>
<organism evidence="3 4">
    <name type="scientific">Brassica campestris</name>
    <name type="common">Field mustard</name>
    <dbReference type="NCBI Taxonomy" id="3711"/>
    <lineage>
        <taxon>Eukaryota</taxon>
        <taxon>Viridiplantae</taxon>
        <taxon>Streptophyta</taxon>
        <taxon>Embryophyta</taxon>
        <taxon>Tracheophyta</taxon>
        <taxon>Spermatophyta</taxon>
        <taxon>Magnoliopsida</taxon>
        <taxon>eudicotyledons</taxon>
        <taxon>Gunneridae</taxon>
        <taxon>Pentapetalae</taxon>
        <taxon>rosids</taxon>
        <taxon>malvids</taxon>
        <taxon>Brassicales</taxon>
        <taxon>Brassicaceae</taxon>
        <taxon>Brassiceae</taxon>
        <taxon>Brassica</taxon>
    </lineage>
</organism>
<dbReference type="Proteomes" id="UP000694005">
    <property type="component" value="Chromosome A06"/>
</dbReference>
<evidence type="ECO:0008006" key="5">
    <source>
        <dbReference type="Google" id="ProtNLM"/>
    </source>
</evidence>
<feature type="chain" id="PRO_5034598068" description="CASP-like protein" evidence="2">
    <location>
        <begin position="25"/>
        <end position="73"/>
    </location>
</feature>
<dbReference type="Gramene" id="A06p49080.2_BraZ1">
    <property type="protein sequence ID" value="A06p49080.2_BraZ1.CDS.1"/>
    <property type="gene ID" value="A06g49080.2_BraZ1"/>
</dbReference>
<keyword evidence="1" id="KW-0812">Transmembrane</keyword>
<evidence type="ECO:0000256" key="1">
    <source>
        <dbReference type="SAM" id="Phobius"/>
    </source>
</evidence>
<reference evidence="3 4" key="1">
    <citation type="submission" date="2021-07" db="EMBL/GenBank/DDBJ databases">
        <authorList>
            <consortium name="Genoscope - CEA"/>
            <person name="William W."/>
        </authorList>
    </citation>
    <scope>NUCLEOTIDE SEQUENCE [LARGE SCALE GENOMIC DNA]</scope>
</reference>
<accession>A0A8D9G848</accession>
<evidence type="ECO:0000313" key="4">
    <source>
        <dbReference type="Proteomes" id="UP000694005"/>
    </source>
</evidence>
<sequence length="73" mass="8038">MKNIFVRMTLACLVLALMIAMVSAQYDYDSAKTPNSAVTVATDIFISLAIAAVALLASFIYRVHFCCLCFSFF</sequence>
<name>A0A8D9G848_BRACM</name>
<keyword evidence="2" id="KW-0732">Signal</keyword>
<evidence type="ECO:0000256" key="2">
    <source>
        <dbReference type="SAM" id="SignalP"/>
    </source>
</evidence>
<feature type="signal peptide" evidence="2">
    <location>
        <begin position="1"/>
        <end position="24"/>
    </location>
</feature>
<feature type="transmembrane region" description="Helical" evidence="1">
    <location>
        <begin position="40"/>
        <end position="61"/>
    </location>
</feature>
<keyword evidence="1" id="KW-1133">Transmembrane helix</keyword>
<proteinExistence type="predicted"/>
<dbReference type="AlphaFoldDB" id="A0A8D9G848"/>
<protein>
    <recommendedName>
        <fullName evidence="5">CASP-like protein</fullName>
    </recommendedName>
</protein>
<dbReference type="EMBL" id="LS974622">
    <property type="protein sequence ID" value="CAG7872668.1"/>
    <property type="molecule type" value="Genomic_DNA"/>
</dbReference>
<keyword evidence="1" id="KW-0472">Membrane</keyword>